<comment type="subcellular location">
    <subcellularLocation>
        <location evidence="1 7">Membrane</location>
        <topology evidence="1 7">Peripheral membrane protein</topology>
    </subcellularLocation>
</comment>
<evidence type="ECO:0000256" key="5">
    <source>
        <dbReference type="ARBA" id="ARBA00022927"/>
    </source>
</evidence>
<dbReference type="Proteomes" id="UP000525078">
    <property type="component" value="Unassembled WGS sequence"/>
</dbReference>
<accession>A0A7J6G7N0</accession>
<evidence type="ECO:0000256" key="3">
    <source>
        <dbReference type="ARBA" id="ARBA00022448"/>
    </source>
</evidence>
<dbReference type="AlphaFoldDB" id="A0A7J6G7N0"/>
<keyword evidence="3 7" id="KW-0813">Transport</keyword>
<evidence type="ECO:0000256" key="6">
    <source>
        <dbReference type="ARBA" id="ARBA00023136"/>
    </source>
</evidence>
<evidence type="ECO:0000256" key="7">
    <source>
        <dbReference type="RuleBase" id="RU367013"/>
    </source>
</evidence>
<dbReference type="Gene3D" id="1.25.40.10">
    <property type="entry name" value="Tetratricopeptide repeat domain"/>
    <property type="match status" value="1"/>
</dbReference>
<keyword evidence="5 7" id="KW-0653">Protein transport</keyword>
<dbReference type="EMBL" id="JAATIP010000070">
    <property type="protein sequence ID" value="KAF4378995.1"/>
    <property type="molecule type" value="Genomic_DNA"/>
</dbReference>
<evidence type="ECO:0000313" key="8">
    <source>
        <dbReference type="EMBL" id="KAF4378995.1"/>
    </source>
</evidence>
<sequence>MADHIAKGDEFLKKAQKKINAWGLFASSKYEDAAELYAKSANHFKLAKSWDRAGSVFIKLSDCYLKVDSKHEAANAFIEASKCYKKTSTTAAISCLDKAINIFMDNGKDSMAARYCKEIGEMYELEKDNEKAMLYFERAAEFFEMGGGATTANQCKLKVAQFSAQVEQYPKAIQIYEEVAKTSLNNNLLKYGVRGHLLNAGLCQLCNGDIVAITNALERYQAYPSLAVQDLDLTFSRTREYKLLADLASAIDEENVENFTAAVKEFDSITPLDPWKTTLLLRVKEALKAKEMEEDDLV</sequence>
<keyword evidence="4 7" id="KW-0931">ER-Golgi transport</keyword>
<dbReference type="PANTHER" id="PTHR13768">
    <property type="entry name" value="SOLUBLE NSF ATTACHMENT PROTEIN SNAP"/>
    <property type="match status" value="1"/>
</dbReference>
<dbReference type="InterPro" id="IPR011990">
    <property type="entry name" value="TPR-like_helical_dom_sf"/>
</dbReference>
<dbReference type="FunFam" id="1.25.40.10:FF:000049">
    <property type="entry name" value="Alpha-soluble NSF attachment protein-like"/>
    <property type="match status" value="1"/>
</dbReference>
<dbReference type="GO" id="GO:0005774">
    <property type="term" value="C:vacuolar membrane"/>
    <property type="evidence" value="ECO:0007669"/>
    <property type="project" value="TreeGrafter"/>
</dbReference>
<evidence type="ECO:0000256" key="2">
    <source>
        <dbReference type="ARBA" id="ARBA00010050"/>
    </source>
</evidence>
<dbReference type="SUPFAM" id="SSF48452">
    <property type="entry name" value="TPR-like"/>
    <property type="match status" value="1"/>
</dbReference>
<dbReference type="GO" id="GO:0031201">
    <property type="term" value="C:SNARE complex"/>
    <property type="evidence" value="ECO:0007669"/>
    <property type="project" value="TreeGrafter"/>
</dbReference>
<reference evidence="8 9" key="1">
    <citation type="journal article" date="2020" name="bioRxiv">
        <title>Sequence and annotation of 42 cannabis genomes reveals extensive copy number variation in cannabinoid synthesis and pathogen resistance genes.</title>
        <authorList>
            <person name="Mckernan K.J."/>
            <person name="Helbert Y."/>
            <person name="Kane L.T."/>
            <person name="Ebling H."/>
            <person name="Zhang L."/>
            <person name="Liu B."/>
            <person name="Eaton Z."/>
            <person name="Mclaughlin S."/>
            <person name="Kingan S."/>
            <person name="Baybayan P."/>
            <person name="Concepcion G."/>
            <person name="Jordan M."/>
            <person name="Riva A."/>
            <person name="Barbazuk W."/>
            <person name="Harkins T."/>
        </authorList>
    </citation>
    <scope>NUCLEOTIDE SEQUENCE [LARGE SCALE GENOMIC DNA]</scope>
    <source>
        <strain evidence="9">cv. Jamaican Lion 4</strain>
        <tissue evidence="8">Leaf</tissue>
    </source>
</reference>
<dbReference type="CDD" id="cd15832">
    <property type="entry name" value="SNAP"/>
    <property type="match status" value="1"/>
</dbReference>
<comment type="caution">
    <text evidence="8">The sequence shown here is derived from an EMBL/GenBank/DDBJ whole genome shotgun (WGS) entry which is preliminary data.</text>
</comment>
<evidence type="ECO:0000256" key="4">
    <source>
        <dbReference type="ARBA" id="ARBA00022892"/>
    </source>
</evidence>
<proteinExistence type="inferred from homology"/>
<dbReference type="PANTHER" id="PTHR13768:SF8">
    <property type="entry name" value="ALPHA-SOLUBLE NSF ATTACHMENT PROTEIN"/>
    <property type="match status" value="1"/>
</dbReference>
<evidence type="ECO:0000256" key="1">
    <source>
        <dbReference type="ARBA" id="ARBA00004170"/>
    </source>
</evidence>
<comment type="function">
    <text evidence="7">Required for vesicular transport between the endoplasmic reticulum and the Golgi apparatus.</text>
</comment>
<keyword evidence="6 7" id="KW-0472">Membrane</keyword>
<dbReference type="Pfam" id="PF14938">
    <property type="entry name" value="SNAP"/>
    <property type="match status" value="1"/>
</dbReference>
<name>A0A7J6G7N0_CANSA</name>
<dbReference type="PRINTS" id="PR00448">
    <property type="entry name" value="NSFATTACHMNT"/>
</dbReference>
<dbReference type="GO" id="GO:0019905">
    <property type="term" value="F:syntaxin binding"/>
    <property type="evidence" value="ECO:0007669"/>
    <property type="project" value="TreeGrafter"/>
</dbReference>
<protein>
    <recommendedName>
        <fullName evidence="10">Alpha-soluble NSF attachment protein</fullName>
    </recommendedName>
</protein>
<evidence type="ECO:0000313" key="9">
    <source>
        <dbReference type="Proteomes" id="UP000525078"/>
    </source>
</evidence>
<dbReference type="GO" id="GO:0005483">
    <property type="term" value="F:soluble NSF attachment protein activity"/>
    <property type="evidence" value="ECO:0007669"/>
    <property type="project" value="TreeGrafter"/>
</dbReference>
<gene>
    <name evidence="8" type="ORF">F8388_022082</name>
</gene>
<dbReference type="GO" id="GO:0035494">
    <property type="term" value="P:SNARE complex disassembly"/>
    <property type="evidence" value="ECO:0007669"/>
    <property type="project" value="TreeGrafter"/>
</dbReference>
<dbReference type="InterPro" id="IPR000744">
    <property type="entry name" value="NSF_attach"/>
</dbReference>
<evidence type="ECO:0008006" key="10">
    <source>
        <dbReference type="Google" id="ProtNLM"/>
    </source>
</evidence>
<comment type="similarity">
    <text evidence="2 7">Belongs to the SNAP family.</text>
</comment>
<dbReference type="GO" id="GO:0006886">
    <property type="term" value="P:intracellular protein transport"/>
    <property type="evidence" value="ECO:0007669"/>
    <property type="project" value="UniProtKB-UniRule"/>
</dbReference>
<organism evidence="8 9">
    <name type="scientific">Cannabis sativa</name>
    <name type="common">Hemp</name>
    <name type="synonym">Marijuana</name>
    <dbReference type="NCBI Taxonomy" id="3483"/>
    <lineage>
        <taxon>Eukaryota</taxon>
        <taxon>Viridiplantae</taxon>
        <taxon>Streptophyta</taxon>
        <taxon>Embryophyta</taxon>
        <taxon>Tracheophyta</taxon>
        <taxon>Spermatophyta</taxon>
        <taxon>Magnoliopsida</taxon>
        <taxon>eudicotyledons</taxon>
        <taxon>Gunneridae</taxon>
        <taxon>Pentapetalae</taxon>
        <taxon>rosids</taxon>
        <taxon>fabids</taxon>
        <taxon>Rosales</taxon>
        <taxon>Cannabaceae</taxon>
        <taxon>Cannabis</taxon>
    </lineage>
</organism>